<dbReference type="InterPro" id="IPR000212">
    <property type="entry name" value="DNA_helicase_UvrD/REP"/>
</dbReference>
<dbReference type="PANTHER" id="PTHR11070:SF2">
    <property type="entry name" value="ATP-DEPENDENT DNA HELICASE SRS2"/>
    <property type="match status" value="1"/>
</dbReference>
<organism evidence="2 3">
    <name type="scientific">Ruegeria conchae</name>
    <dbReference type="NCBI Taxonomy" id="981384"/>
    <lineage>
        <taxon>Bacteria</taxon>
        <taxon>Pseudomonadati</taxon>
        <taxon>Pseudomonadota</taxon>
        <taxon>Alphaproteobacteria</taxon>
        <taxon>Rhodobacterales</taxon>
        <taxon>Roseobacteraceae</taxon>
        <taxon>Ruegeria</taxon>
    </lineage>
</organism>
<dbReference type="GO" id="GO:0005524">
    <property type="term" value="F:ATP binding"/>
    <property type="evidence" value="ECO:0007669"/>
    <property type="project" value="InterPro"/>
</dbReference>
<keyword evidence="3" id="KW-1185">Reference proteome</keyword>
<evidence type="ECO:0000313" key="2">
    <source>
        <dbReference type="EMBL" id="RLK08426.1"/>
    </source>
</evidence>
<dbReference type="GO" id="GO:0003677">
    <property type="term" value="F:DNA binding"/>
    <property type="evidence" value="ECO:0007669"/>
    <property type="project" value="InterPro"/>
</dbReference>
<dbReference type="RefSeq" id="WP_220669788.1">
    <property type="nucleotide sequence ID" value="NZ_RCCT01000002.1"/>
</dbReference>
<evidence type="ECO:0000313" key="3">
    <source>
        <dbReference type="Proteomes" id="UP000271700"/>
    </source>
</evidence>
<dbReference type="Gene3D" id="3.40.50.300">
    <property type="entry name" value="P-loop containing nucleotide triphosphate hydrolases"/>
    <property type="match status" value="2"/>
</dbReference>
<dbReference type="STRING" id="981384.GCA_000192475_01072"/>
<protein>
    <recommendedName>
        <fullName evidence="1">DNA 3'-5' helicase II</fullName>
    </recommendedName>
</protein>
<dbReference type="SUPFAM" id="SSF52540">
    <property type="entry name" value="P-loop containing nucleoside triphosphate hydrolases"/>
    <property type="match status" value="1"/>
</dbReference>
<dbReference type="GO" id="GO:0000725">
    <property type="term" value="P:recombinational repair"/>
    <property type="evidence" value="ECO:0007669"/>
    <property type="project" value="TreeGrafter"/>
</dbReference>
<dbReference type="AlphaFoldDB" id="A0A497ZU19"/>
<reference evidence="2 3" key="1">
    <citation type="submission" date="2018-10" db="EMBL/GenBank/DDBJ databases">
        <title>Genomic Encyclopedia of Archaeal and Bacterial Type Strains, Phase II (KMG-II): from individual species to whole genera.</title>
        <authorList>
            <person name="Goeker M."/>
        </authorList>
    </citation>
    <scope>NUCLEOTIDE SEQUENCE [LARGE SCALE GENOMIC DNA]</scope>
    <source>
        <strain evidence="2 3">DSM 29317</strain>
    </source>
</reference>
<dbReference type="GO" id="GO:0005829">
    <property type="term" value="C:cytosol"/>
    <property type="evidence" value="ECO:0007669"/>
    <property type="project" value="TreeGrafter"/>
</dbReference>
<proteinExistence type="predicted"/>
<dbReference type="InterPro" id="IPR027417">
    <property type="entry name" value="P-loop_NTPase"/>
</dbReference>
<comment type="caution">
    <text evidence="2">The sequence shown here is derived from an EMBL/GenBank/DDBJ whole genome shotgun (WGS) entry which is preliminary data.</text>
</comment>
<name>A0A497ZU19_9RHOB</name>
<sequence>MVRLYPDYRGNYGEDIPSAEIKFYEACTSLEGEYHVFHSVGWISRSEGGARDGEADFLVCHPDRGFLVVEVKGGRIRADYTTGEWSSIDRNGREHKIKDPFRQSMTGKFNVLSKLREHRDWARLGLKKVSTGHAAFFPDVDDGRALKGPNAPTEIIGDRSDLANLGAWLEQAFNYWSSDDANSWTNPMGAGGIQLMQRIFARVVQTRPLLSAQIELEKSQRLRLTNRQIQTLDLLSRQRRVAISGGAGTGKTVLAVEKAKRLADEGFRTLLTCYNVPLASHLEDVCSGQENLDVFGFHKLCKRIVDEACRESGRDLIAEAKASFPGLDLWDHYFPIALAYALDIVDVRYDAIVVDEGQDFGEEYWLPIEMLLRDGNTSPLYVFHDENQDVYTRASTFPADASPITLSFNCRNTKKIHETAYQYYKGPLIDPPDLDGDNIEILAAPDLPKQAKKIQEFVSKLLTVEKIPSSSIVVLIADRMKRKDYESALHRVSLPSGLCWKGIENASKPGVTVETVARFKGLEGEVLVLWGLDELPRNERRGTLYVGISRAKSILALCGRDAICSDVLEGV</sequence>
<accession>A0A497ZU19</accession>
<dbReference type="GO" id="GO:0043138">
    <property type="term" value="F:3'-5' DNA helicase activity"/>
    <property type="evidence" value="ECO:0007669"/>
    <property type="project" value="TreeGrafter"/>
</dbReference>
<gene>
    <name evidence="2" type="ORF">CLV75_2101</name>
</gene>
<evidence type="ECO:0000256" key="1">
    <source>
        <dbReference type="ARBA" id="ARBA00034923"/>
    </source>
</evidence>
<dbReference type="PANTHER" id="PTHR11070">
    <property type="entry name" value="UVRD / RECB / PCRA DNA HELICASE FAMILY MEMBER"/>
    <property type="match status" value="1"/>
</dbReference>
<dbReference type="Proteomes" id="UP000271700">
    <property type="component" value="Unassembled WGS sequence"/>
</dbReference>
<dbReference type="EMBL" id="RCCT01000002">
    <property type="protein sequence ID" value="RLK08426.1"/>
    <property type="molecule type" value="Genomic_DNA"/>
</dbReference>